<feature type="region of interest" description="Disordered" evidence="1">
    <location>
        <begin position="31"/>
        <end position="53"/>
    </location>
</feature>
<evidence type="ECO:0000313" key="2">
    <source>
        <dbReference type="EMBL" id="NHO54584.1"/>
    </source>
</evidence>
<protein>
    <submittedName>
        <fullName evidence="2">Uncharacterized protein</fullName>
    </submittedName>
</protein>
<proteinExistence type="predicted"/>
<dbReference type="EMBL" id="WOTH01000026">
    <property type="protein sequence ID" value="NHO54584.1"/>
    <property type="molecule type" value="Genomic_DNA"/>
</dbReference>
<dbReference type="RefSeq" id="WP_166316880.1">
    <property type="nucleotide sequence ID" value="NZ_WOTH01000026.1"/>
</dbReference>
<name>A0A967B7I4_9PROT</name>
<keyword evidence="3" id="KW-1185">Reference proteome</keyword>
<feature type="compositionally biased region" description="Polar residues" evidence="1">
    <location>
        <begin position="38"/>
        <end position="53"/>
    </location>
</feature>
<dbReference type="AlphaFoldDB" id="A0A967B7I4"/>
<accession>A0A967B7I4</accession>
<sequence length="53" mass="6216">MQDDSLHAPDTLFALPGRLCDALSDRFMPTRRRDRSWITHQTRQSDDNNNNTK</sequence>
<evidence type="ECO:0000313" key="3">
    <source>
        <dbReference type="Proteomes" id="UP000597459"/>
    </source>
</evidence>
<comment type="caution">
    <text evidence="2">The sequence shown here is derived from an EMBL/GenBank/DDBJ whole genome shotgun (WGS) entry which is preliminary data.</text>
</comment>
<gene>
    <name evidence="2" type="ORF">GOB87_11600</name>
</gene>
<reference evidence="2" key="1">
    <citation type="submission" date="2019-11" db="EMBL/GenBank/DDBJ databases">
        <title>Description of new Acetobacter species.</title>
        <authorList>
            <person name="Cleenwerck I."/>
            <person name="Sombolestani A.S."/>
        </authorList>
    </citation>
    <scope>NUCLEOTIDE SEQUENCE</scope>
    <source>
        <strain evidence="2">LMG 1626</strain>
    </source>
</reference>
<organism evidence="2 3">
    <name type="scientific">Acetobacter estunensis</name>
    <dbReference type="NCBI Taxonomy" id="104097"/>
    <lineage>
        <taxon>Bacteria</taxon>
        <taxon>Pseudomonadati</taxon>
        <taxon>Pseudomonadota</taxon>
        <taxon>Alphaproteobacteria</taxon>
        <taxon>Acetobacterales</taxon>
        <taxon>Acetobacteraceae</taxon>
        <taxon>Acetobacter</taxon>
    </lineage>
</organism>
<evidence type="ECO:0000256" key="1">
    <source>
        <dbReference type="SAM" id="MobiDB-lite"/>
    </source>
</evidence>
<dbReference type="Proteomes" id="UP000597459">
    <property type="component" value="Unassembled WGS sequence"/>
</dbReference>